<gene>
    <name evidence="8" type="ORF">B9N56_08665</name>
    <name evidence="9" type="ORF">FOC70_01160</name>
</gene>
<dbReference type="Gene3D" id="2.20.28.10">
    <property type="match status" value="1"/>
</dbReference>
<evidence type="ECO:0000256" key="2">
    <source>
        <dbReference type="ARBA" id="ARBA00022448"/>
    </source>
</evidence>
<keyword evidence="5" id="KW-0408">Iron</keyword>
<dbReference type="InterPro" id="IPR003251">
    <property type="entry name" value="Rr_diiron-bd_dom"/>
</dbReference>
<dbReference type="GO" id="GO:0016491">
    <property type="term" value="F:oxidoreductase activity"/>
    <property type="evidence" value="ECO:0007669"/>
    <property type="project" value="InterPro"/>
</dbReference>
<evidence type="ECO:0000313" key="10">
    <source>
        <dbReference type="Proteomes" id="UP000215361"/>
    </source>
</evidence>
<evidence type="ECO:0000256" key="3">
    <source>
        <dbReference type="ARBA" id="ARBA00022723"/>
    </source>
</evidence>
<organism evidence="8 10">
    <name type="scientific">Finegoldia magna</name>
    <name type="common">Peptostreptococcus magnus</name>
    <dbReference type="NCBI Taxonomy" id="1260"/>
    <lineage>
        <taxon>Bacteria</taxon>
        <taxon>Bacillati</taxon>
        <taxon>Bacillota</taxon>
        <taxon>Tissierellia</taxon>
        <taxon>Tissierellales</taxon>
        <taxon>Peptoniphilaceae</taxon>
        <taxon>Finegoldia</taxon>
    </lineage>
</organism>
<dbReference type="InterPro" id="IPR024934">
    <property type="entry name" value="Rubredoxin-like_dom"/>
</dbReference>
<dbReference type="AlphaFoldDB" id="A0A133MVI3"/>
<dbReference type="PROSITE" id="PS50905">
    <property type="entry name" value="FERRITIN_LIKE"/>
    <property type="match status" value="1"/>
</dbReference>
<dbReference type="EMBL" id="CP054000">
    <property type="protein sequence ID" value="QKH79051.1"/>
    <property type="molecule type" value="Genomic_DNA"/>
</dbReference>
<sequence length="194" mass="22370">MASLKGTKTATNLMAAFAGESQANMRYTYFAKTAKKEGYVQISMIFEETARNEMAHAKRFMNFLSEDLQDAEIEIEAGFPVHLGDTKSNLKSAAEGEHFENSEMYPEFSKIAKEEGFKEIARVFTEIGEVEEAHEKRYRKLLENIEKEKVFEREEVYLWKCNNCGYIHEGKTAPKKCPACDHPQGFFEIFKETY</sequence>
<dbReference type="InterPro" id="IPR012347">
    <property type="entry name" value="Ferritin-like"/>
</dbReference>
<dbReference type="FunFam" id="2.20.28.10:FF:000018">
    <property type="entry name" value="Rubrerythrin"/>
    <property type="match status" value="1"/>
</dbReference>
<keyword evidence="4" id="KW-0249">Electron transport</keyword>
<dbReference type="InterPro" id="IPR009040">
    <property type="entry name" value="Ferritin-like_diiron"/>
</dbReference>
<feature type="domain" description="Ferritin-like diiron" evidence="7">
    <location>
        <begin position="3"/>
        <end position="149"/>
    </location>
</feature>
<dbReference type="InterPro" id="IPR048574">
    <property type="entry name" value="RUBY_RBDX"/>
</dbReference>
<dbReference type="InterPro" id="IPR009078">
    <property type="entry name" value="Ferritin-like_SF"/>
</dbReference>
<evidence type="ECO:0000313" key="11">
    <source>
        <dbReference type="Proteomes" id="UP000502899"/>
    </source>
</evidence>
<dbReference type="Proteomes" id="UP000215361">
    <property type="component" value="Unassembled WGS sequence"/>
</dbReference>
<dbReference type="CDD" id="cd00729">
    <property type="entry name" value="rubredoxin_SM"/>
    <property type="match status" value="1"/>
</dbReference>
<protein>
    <submittedName>
        <fullName evidence="8">Rubrerythrin family protein</fullName>
    </submittedName>
</protein>
<name>A0A133MVI3_FINMA</name>
<comment type="cofactor">
    <cofactor evidence="1">
        <name>Fe(3+)</name>
        <dbReference type="ChEBI" id="CHEBI:29034"/>
    </cofactor>
</comment>
<reference evidence="10" key="2">
    <citation type="submission" date="2017-04" db="EMBL/GenBank/DDBJ databases">
        <title>Finegoldia magna isolated from orthopedic joint implant-associated infections.</title>
        <authorList>
            <person name="Bjorklund S."/>
            <person name="Bruggemann H."/>
            <person name="Jensen A."/>
            <person name="Hellmark B."/>
            <person name="Soderquist B."/>
        </authorList>
    </citation>
    <scope>NUCLEOTIDE SEQUENCE [LARGE SCALE GENOMIC DNA]</scope>
    <source>
        <strain evidence="10">08T492</strain>
    </source>
</reference>
<reference evidence="8" key="1">
    <citation type="journal article" date="2017" name="J. Clin. Microbiol.">
        <title>Finegoldia magna Isolated from Orthopedic Joint Implant-Associated Infections.</title>
        <authorList>
            <person name="Soderquist B."/>
            <person name="Bjorklund S."/>
            <person name="Hellmark B."/>
            <person name="Jensen A."/>
            <person name="Bruggemann H."/>
        </authorList>
    </citation>
    <scope>NUCLEOTIDE SEQUENCE</scope>
    <source>
        <strain evidence="8">08T492</strain>
    </source>
</reference>
<dbReference type="NCBIfam" id="NF045767">
    <property type="entry name" value="RuberyRbr"/>
    <property type="match status" value="1"/>
</dbReference>
<dbReference type="PANTHER" id="PTHR43865:SF1">
    <property type="entry name" value="RUBRERYTHRIN-RELATED"/>
    <property type="match status" value="1"/>
</dbReference>
<evidence type="ECO:0000256" key="5">
    <source>
        <dbReference type="ARBA" id="ARBA00023004"/>
    </source>
</evidence>
<proteinExistence type="predicted"/>
<dbReference type="SUPFAM" id="SSF47240">
    <property type="entry name" value="Ferritin-like"/>
    <property type="match status" value="1"/>
</dbReference>
<dbReference type="Proteomes" id="UP000502899">
    <property type="component" value="Chromosome"/>
</dbReference>
<dbReference type="PROSITE" id="PS50903">
    <property type="entry name" value="RUBREDOXIN_LIKE"/>
    <property type="match status" value="1"/>
</dbReference>
<dbReference type="Pfam" id="PF02915">
    <property type="entry name" value="Rubrerythrin"/>
    <property type="match status" value="1"/>
</dbReference>
<dbReference type="Pfam" id="PF21349">
    <property type="entry name" value="RUBY_RBDX"/>
    <property type="match status" value="1"/>
</dbReference>
<dbReference type="SUPFAM" id="SSF57802">
    <property type="entry name" value="Rubredoxin-like"/>
    <property type="match status" value="1"/>
</dbReference>
<keyword evidence="3" id="KW-0479">Metal-binding</keyword>
<evidence type="ECO:0000313" key="9">
    <source>
        <dbReference type="EMBL" id="QKH79051.1"/>
    </source>
</evidence>
<evidence type="ECO:0000313" key="8">
    <source>
        <dbReference type="EMBL" id="OXZ36717.1"/>
    </source>
</evidence>
<dbReference type="GO" id="GO:0005506">
    <property type="term" value="F:iron ion binding"/>
    <property type="evidence" value="ECO:0007669"/>
    <property type="project" value="InterPro"/>
</dbReference>
<keyword evidence="2" id="KW-0813">Transport</keyword>
<dbReference type="Gene3D" id="1.20.1260.10">
    <property type="match status" value="1"/>
</dbReference>
<evidence type="ECO:0000259" key="6">
    <source>
        <dbReference type="PROSITE" id="PS50903"/>
    </source>
</evidence>
<dbReference type="PANTHER" id="PTHR43865">
    <property type="entry name" value="RUBRERYTHRIN-RELATED"/>
    <property type="match status" value="1"/>
</dbReference>
<reference evidence="9 11" key="3">
    <citation type="submission" date="2020-05" db="EMBL/GenBank/DDBJ databases">
        <title>FDA dAtabase for Regulatory Grade micrObial Sequences (FDA-ARGOS): Supporting development and validation of Infectious Disease Dx tests.</title>
        <authorList>
            <person name="Pederson C."/>
            <person name="Tallon L."/>
            <person name="Sadzewicz L."/>
            <person name="Zhao X."/>
            <person name="Vavikolanu K."/>
            <person name="Mehta A."/>
            <person name="Aluvathingal J."/>
            <person name="Nadendla S."/>
            <person name="Myers T."/>
            <person name="Yan Y."/>
            <person name="Sichtig H."/>
        </authorList>
    </citation>
    <scope>NUCLEOTIDE SEQUENCE [LARGE SCALE GENOMIC DNA]</scope>
    <source>
        <strain evidence="9 11">FDAARGOS_764</strain>
    </source>
</reference>
<feature type="domain" description="Rubredoxin-like" evidence="6">
    <location>
        <begin position="156"/>
        <end position="190"/>
    </location>
</feature>
<dbReference type="RefSeq" id="WP_002838770.1">
    <property type="nucleotide sequence ID" value="NZ_CAMPWK010000006.1"/>
</dbReference>
<dbReference type="EMBL" id="NDYI01000024">
    <property type="protein sequence ID" value="OXZ36717.1"/>
    <property type="molecule type" value="Genomic_DNA"/>
</dbReference>
<dbReference type="InterPro" id="IPR052364">
    <property type="entry name" value="Rubrerythrin"/>
</dbReference>
<accession>A0A133MVI3</accession>
<evidence type="ECO:0000256" key="4">
    <source>
        <dbReference type="ARBA" id="ARBA00022982"/>
    </source>
</evidence>
<evidence type="ECO:0000256" key="1">
    <source>
        <dbReference type="ARBA" id="ARBA00001965"/>
    </source>
</evidence>
<dbReference type="CDD" id="cd01041">
    <property type="entry name" value="Rubrerythrin"/>
    <property type="match status" value="1"/>
</dbReference>
<evidence type="ECO:0000259" key="7">
    <source>
        <dbReference type="PROSITE" id="PS50905"/>
    </source>
</evidence>